<comment type="caution">
    <text evidence="2">The sequence shown here is derived from an EMBL/GenBank/DDBJ whole genome shotgun (WGS) entry which is preliminary data.</text>
</comment>
<evidence type="ECO:0000313" key="2">
    <source>
        <dbReference type="EMBL" id="GHE56224.1"/>
    </source>
</evidence>
<feature type="domain" description="Bacteriophage T5 Orf172 DNA-binding" evidence="1">
    <location>
        <begin position="108"/>
        <end position="191"/>
    </location>
</feature>
<evidence type="ECO:0000259" key="1">
    <source>
        <dbReference type="Pfam" id="PF10544"/>
    </source>
</evidence>
<sequence>MAQSFTVQLDFGSHRIEDVTLHWGLGRSADARRDASSRGTDIEVPAVVELLDLVAAGALTAEQARDKLNRLATAINERMDRNYEEMIEAMEQFGSRAVHEEIRFDDRWVYAISTDSIPNSIKIGVAKDIAQRMKSLQIGSATTLKLRWSARGGFPLERYLHEHFNSVRTHSEWFDFQGCPDPAKKIDEVARAFLQRYAEEGSTKH</sequence>
<evidence type="ECO:0000313" key="3">
    <source>
        <dbReference type="Proteomes" id="UP000608024"/>
    </source>
</evidence>
<proteinExistence type="predicted"/>
<dbReference type="Proteomes" id="UP000608024">
    <property type="component" value="Unassembled WGS sequence"/>
</dbReference>
<dbReference type="InterPro" id="IPR018306">
    <property type="entry name" value="Phage_T5_Orf172_DNA-bd"/>
</dbReference>
<organism evidence="2 3">
    <name type="scientific">Streptomyces longispororuber</name>
    <dbReference type="NCBI Taxonomy" id="68230"/>
    <lineage>
        <taxon>Bacteria</taxon>
        <taxon>Bacillati</taxon>
        <taxon>Actinomycetota</taxon>
        <taxon>Actinomycetes</taxon>
        <taxon>Kitasatosporales</taxon>
        <taxon>Streptomycetaceae</taxon>
        <taxon>Streptomyces</taxon>
    </lineage>
</organism>
<reference evidence="2" key="2">
    <citation type="submission" date="2020-09" db="EMBL/GenBank/DDBJ databases">
        <authorList>
            <person name="Sun Q."/>
            <person name="Ohkuma M."/>
        </authorList>
    </citation>
    <scope>NUCLEOTIDE SEQUENCE</scope>
    <source>
        <strain evidence="2">JCM 4784</strain>
    </source>
</reference>
<reference evidence="2" key="1">
    <citation type="journal article" date="2014" name="Int. J. Syst. Evol. Microbiol.">
        <title>Complete genome sequence of Corynebacterium casei LMG S-19264T (=DSM 44701T), isolated from a smear-ripened cheese.</title>
        <authorList>
            <consortium name="US DOE Joint Genome Institute (JGI-PGF)"/>
            <person name="Walter F."/>
            <person name="Albersmeier A."/>
            <person name="Kalinowski J."/>
            <person name="Ruckert C."/>
        </authorList>
    </citation>
    <scope>NUCLEOTIDE SEQUENCE</scope>
    <source>
        <strain evidence="2">JCM 4784</strain>
    </source>
</reference>
<dbReference type="EMBL" id="BNBT01000032">
    <property type="protein sequence ID" value="GHE56224.1"/>
    <property type="molecule type" value="Genomic_DNA"/>
</dbReference>
<accession>A0A919DMA3</accession>
<dbReference type="RefSeq" id="WP_190136135.1">
    <property type="nucleotide sequence ID" value="NZ_BNBT01000032.1"/>
</dbReference>
<dbReference type="Pfam" id="PF10544">
    <property type="entry name" value="T5orf172"/>
    <property type="match status" value="1"/>
</dbReference>
<protein>
    <recommendedName>
        <fullName evidence="1">Bacteriophage T5 Orf172 DNA-binding domain-containing protein</fullName>
    </recommendedName>
</protein>
<gene>
    <name evidence="2" type="ORF">GCM10018785_26890</name>
</gene>
<dbReference type="AlphaFoldDB" id="A0A919DMA3"/>
<keyword evidence="3" id="KW-1185">Reference proteome</keyword>
<name>A0A919DMA3_9ACTN</name>